<dbReference type="FunFam" id="3.40.30.10:FF:000093">
    <property type="entry name" value="Glutaredoxin 2"/>
    <property type="match status" value="1"/>
</dbReference>
<dbReference type="AlphaFoldDB" id="A0AAN6UZL9"/>
<name>A0AAN6UZL9_9PEZI</name>
<feature type="compositionally biased region" description="Polar residues" evidence="2">
    <location>
        <begin position="60"/>
        <end position="69"/>
    </location>
</feature>
<evidence type="ECO:0000259" key="3">
    <source>
        <dbReference type="Pfam" id="PF00462"/>
    </source>
</evidence>
<dbReference type="Proteomes" id="UP001302676">
    <property type="component" value="Unassembled WGS sequence"/>
</dbReference>
<evidence type="ECO:0000313" key="4">
    <source>
        <dbReference type="EMBL" id="KAK4142122.1"/>
    </source>
</evidence>
<keyword evidence="5" id="KW-1185">Reference proteome</keyword>
<dbReference type="EMBL" id="MU853601">
    <property type="protein sequence ID" value="KAK4142122.1"/>
    <property type="molecule type" value="Genomic_DNA"/>
</dbReference>
<protein>
    <submittedName>
        <fullName evidence="4">Thioredoxin-like protein</fullName>
    </submittedName>
</protein>
<proteinExistence type="inferred from homology"/>
<accession>A0AAN6UZL9</accession>
<dbReference type="NCBIfam" id="TIGR02180">
    <property type="entry name" value="GRX_euk"/>
    <property type="match status" value="1"/>
</dbReference>
<reference evidence="4" key="1">
    <citation type="journal article" date="2023" name="Mol. Phylogenet. Evol.">
        <title>Genome-scale phylogeny and comparative genomics of the fungal order Sordariales.</title>
        <authorList>
            <person name="Hensen N."/>
            <person name="Bonometti L."/>
            <person name="Westerberg I."/>
            <person name="Brannstrom I.O."/>
            <person name="Guillou S."/>
            <person name="Cros-Aarteil S."/>
            <person name="Calhoun S."/>
            <person name="Haridas S."/>
            <person name="Kuo A."/>
            <person name="Mondo S."/>
            <person name="Pangilinan J."/>
            <person name="Riley R."/>
            <person name="LaButti K."/>
            <person name="Andreopoulos B."/>
            <person name="Lipzen A."/>
            <person name="Chen C."/>
            <person name="Yan M."/>
            <person name="Daum C."/>
            <person name="Ng V."/>
            <person name="Clum A."/>
            <person name="Steindorff A."/>
            <person name="Ohm R.A."/>
            <person name="Martin F."/>
            <person name="Silar P."/>
            <person name="Natvig D.O."/>
            <person name="Lalanne C."/>
            <person name="Gautier V."/>
            <person name="Ament-Velasquez S.L."/>
            <person name="Kruys A."/>
            <person name="Hutchinson M.I."/>
            <person name="Powell A.J."/>
            <person name="Barry K."/>
            <person name="Miller A.N."/>
            <person name="Grigoriev I.V."/>
            <person name="Debuchy R."/>
            <person name="Gladieux P."/>
            <person name="Hiltunen Thoren M."/>
            <person name="Johannesson H."/>
        </authorList>
    </citation>
    <scope>NUCLEOTIDE SEQUENCE</scope>
    <source>
        <strain evidence="4">CBS 141.50</strain>
    </source>
</reference>
<evidence type="ECO:0000313" key="5">
    <source>
        <dbReference type="Proteomes" id="UP001302676"/>
    </source>
</evidence>
<dbReference type="GO" id="GO:0004362">
    <property type="term" value="F:glutathione-disulfide reductase (NADPH) activity"/>
    <property type="evidence" value="ECO:0007669"/>
    <property type="project" value="UniProtKB-ARBA"/>
</dbReference>
<dbReference type="PRINTS" id="PR00160">
    <property type="entry name" value="GLUTAREDOXIN"/>
</dbReference>
<dbReference type="InterPro" id="IPR002109">
    <property type="entry name" value="Glutaredoxin"/>
</dbReference>
<dbReference type="SUPFAM" id="SSF52833">
    <property type="entry name" value="Thioredoxin-like"/>
    <property type="match status" value="1"/>
</dbReference>
<comment type="caution">
    <text evidence="4">The sequence shown here is derived from an EMBL/GenBank/DDBJ whole genome shotgun (WGS) entry which is preliminary data.</text>
</comment>
<feature type="compositionally biased region" description="Basic and acidic residues" evidence="2">
    <location>
        <begin position="112"/>
        <end position="138"/>
    </location>
</feature>
<feature type="compositionally biased region" description="Acidic residues" evidence="2">
    <location>
        <begin position="97"/>
        <end position="108"/>
    </location>
</feature>
<dbReference type="GO" id="GO:0034599">
    <property type="term" value="P:cellular response to oxidative stress"/>
    <property type="evidence" value="ECO:0007669"/>
    <property type="project" value="TreeGrafter"/>
</dbReference>
<dbReference type="PANTHER" id="PTHR45694:SF5">
    <property type="entry name" value="GLUTAREDOXIN 2"/>
    <property type="match status" value="1"/>
</dbReference>
<evidence type="ECO:0000256" key="2">
    <source>
        <dbReference type="SAM" id="MobiDB-lite"/>
    </source>
</evidence>
<sequence length="308" mass="33169">MPSHRRSRAITYLVLAGIITLLFISHRRADTHAVQDFYSKTVSAIDKHHLASSSSSSSSNHNRNPTTHDQPADQPGQAGQKPLSGPSRPGTAAGGGYDDDDDEEDEQVLSEQRAERLREAEKKAKQNAEAKGPNKPEMPEEVVGVGSSAGGQRSGVVRDDTEGRKKEKETSKEEREVEGELNSILKKSPVIIFSKSYCPYSKRAKGVLLEKYVIEPTPFVVELDQHPLGPRMQAKLGEMTGRRTVPNVLVYGQSIGGGDDIVALDAEKTLAEKIATLGQSHIKVALRFAQTAQRVVAGGAGAAGDAPE</sequence>
<feature type="domain" description="Glutaredoxin" evidence="3">
    <location>
        <begin position="190"/>
        <end position="255"/>
    </location>
</feature>
<reference evidence="4" key="2">
    <citation type="submission" date="2023-05" db="EMBL/GenBank/DDBJ databases">
        <authorList>
            <consortium name="Lawrence Berkeley National Laboratory"/>
            <person name="Steindorff A."/>
            <person name="Hensen N."/>
            <person name="Bonometti L."/>
            <person name="Westerberg I."/>
            <person name="Brannstrom I.O."/>
            <person name="Guillou S."/>
            <person name="Cros-Aarteil S."/>
            <person name="Calhoun S."/>
            <person name="Haridas S."/>
            <person name="Kuo A."/>
            <person name="Mondo S."/>
            <person name="Pangilinan J."/>
            <person name="Riley R."/>
            <person name="Labutti K."/>
            <person name="Andreopoulos B."/>
            <person name="Lipzen A."/>
            <person name="Chen C."/>
            <person name="Yanf M."/>
            <person name="Daum C."/>
            <person name="Ng V."/>
            <person name="Clum A."/>
            <person name="Ohm R."/>
            <person name="Martin F."/>
            <person name="Silar P."/>
            <person name="Natvig D."/>
            <person name="Lalanne C."/>
            <person name="Gautier V."/>
            <person name="Ament-Velasquez S.L."/>
            <person name="Kruys A."/>
            <person name="Hutchinson M.I."/>
            <person name="Powell A.J."/>
            <person name="Barry K."/>
            <person name="Miller A.N."/>
            <person name="Grigoriev I.V."/>
            <person name="Debuchy R."/>
            <person name="Gladieux P."/>
            <person name="Thoren M.H."/>
            <person name="Johannesson H."/>
        </authorList>
    </citation>
    <scope>NUCLEOTIDE SEQUENCE</scope>
    <source>
        <strain evidence="4">CBS 141.50</strain>
    </source>
</reference>
<dbReference type="GeneID" id="87814350"/>
<dbReference type="GO" id="GO:0000324">
    <property type="term" value="C:fungal-type vacuole"/>
    <property type="evidence" value="ECO:0007669"/>
    <property type="project" value="TreeGrafter"/>
</dbReference>
<dbReference type="GO" id="GO:0005801">
    <property type="term" value="C:cis-Golgi network"/>
    <property type="evidence" value="ECO:0007669"/>
    <property type="project" value="UniProtKB-ARBA"/>
</dbReference>
<dbReference type="Pfam" id="PF00462">
    <property type="entry name" value="Glutaredoxin"/>
    <property type="match status" value="1"/>
</dbReference>
<dbReference type="InterPro" id="IPR014025">
    <property type="entry name" value="Glutaredoxin_subgr"/>
</dbReference>
<dbReference type="InterPro" id="IPR036249">
    <property type="entry name" value="Thioredoxin-like_sf"/>
</dbReference>
<comment type="similarity">
    <text evidence="1">Belongs to the glutaredoxin family. Monothiol subfamily.</text>
</comment>
<organism evidence="4 5">
    <name type="scientific">Dichotomopilus funicola</name>
    <dbReference type="NCBI Taxonomy" id="1934379"/>
    <lineage>
        <taxon>Eukaryota</taxon>
        <taxon>Fungi</taxon>
        <taxon>Dikarya</taxon>
        <taxon>Ascomycota</taxon>
        <taxon>Pezizomycotina</taxon>
        <taxon>Sordariomycetes</taxon>
        <taxon>Sordariomycetidae</taxon>
        <taxon>Sordariales</taxon>
        <taxon>Chaetomiaceae</taxon>
        <taxon>Dichotomopilus</taxon>
    </lineage>
</organism>
<evidence type="ECO:0000256" key="1">
    <source>
        <dbReference type="ARBA" id="ARBA00009630"/>
    </source>
</evidence>
<dbReference type="PROSITE" id="PS51354">
    <property type="entry name" value="GLUTAREDOXIN_2"/>
    <property type="match status" value="1"/>
</dbReference>
<feature type="region of interest" description="Disordered" evidence="2">
    <location>
        <begin position="49"/>
        <end position="180"/>
    </location>
</feature>
<dbReference type="RefSeq" id="XP_062635493.1">
    <property type="nucleotide sequence ID" value="XM_062777737.1"/>
</dbReference>
<dbReference type="Gene3D" id="3.40.30.10">
    <property type="entry name" value="Glutaredoxin"/>
    <property type="match status" value="1"/>
</dbReference>
<dbReference type="InterPro" id="IPR011899">
    <property type="entry name" value="Glutaredoxin_euk/vir"/>
</dbReference>
<dbReference type="GO" id="GO:0005796">
    <property type="term" value="C:Golgi lumen"/>
    <property type="evidence" value="ECO:0007669"/>
    <property type="project" value="TreeGrafter"/>
</dbReference>
<dbReference type="CDD" id="cd03419">
    <property type="entry name" value="GRX_GRXh_1_2_like"/>
    <property type="match status" value="1"/>
</dbReference>
<dbReference type="PANTHER" id="PTHR45694">
    <property type="entry name" value="GLUTAREDOXIN 2"/>
    <property type="match status" value="1"/>
</dbReference>
<gene>
    <name evidence="4" type="ORF">C8A04DRAFT_13486</name>
</gene>
<feature type="compositionally biased region" description="Basic and acidic residues" evidence="2">
    <location>
        <begin position="156"/>
        <end position="175"/>
    </location>
</feature>